<dbReference type="Pfam" id="PF16215">
    <property type="entry name" value="DUF4876"/>
    <property type="match status" value="1"/>
</dbReference>
<dbReference type="InterPro" id="IPR032627">
    <property type="entry name" value="DUF4876"/>
</dbReference>
<organism evidence="3 4">
    <name type="scientific">Bacteroides coprosuis DSM 18011</name>
    <dbReference type="NCBI Taxonomy" id="679937"/>
    <lineage>
        <taxon>Bacteria</taxon>
        <taxon>Pseudomonadati</taxon>
        <taxon>Bacteroidota</taxon>
        <taxon>Bacteroidia</taxon>
        <taxon>Bacteroidales</taxon>
        <taxon>Bacteroidaceae</taxon>
        <taxon>Bacteroides</taxon>
    </lineage>
</organism>
<name>F3ZSX5_9BACE</name>
<dbReference type="EMBL" id="CM001167">
    <property type="protein sequence ID" value="EGJ72216.1"/>
    <property type="molecule type" value="Genomic_DNA"/>
</dbReference>
<protein>
    <submittedName>
        <fullName evidence="3">Putative lipoprotein</fullName>
    </submittedName>
</protein>
<proteinExistence type="predicted"/>
<evidence type="ECO:0000313" key="4">
    <source>
        <dbReference type="Proteomes" id="UP000018439"/>
    </source>
</evidence>
<evidence type="ECO:0000256" key="2">
    <source>
        <dbReference type="SAM" id="SignalP"/>
    </source>
</evidence>
<feature type="signal peptide" evidence="2">
    <location>
        <begin position="1"/>
        <end position="23"/>
    </location>
</feature>
<evidence type="ECO:0000256" key="1">
    <source>
        <dbReference type="SAM" id="MobiDB-lite"/>
    </source>
</evidence>
<feature type="chain" id="PRO_5003304018" evidence="2">
    <location>
        <begin position="24"/>
        <end position="410"/>
    </location>
</feature>
<dbReference type="AlphaFoldDB" id="F3ZSX5"/>
<reference evidence="3 4" key="1">
    <citation type="journal article" date="2011" name="Stand. Genomic Sci.">
        <title>Non-contiguous finished genome sequence of Bacteroides coprosuis type strain (PC139).</title>
        <authorList>
            <person name="Land M."/>
            <person name="Held B."/>
            <person name="Gronow S."/>
            <person name="Abt B."/>
            <person name="Lucas S."/>
            <person name="Del Rio T.G."/>
            <person name="Nolan M."/>
            <person name="Tice H."/>
            <person name="Cheng J.F."/>
            <person name="Pitluck S."/>
            <person name="Liolios K."/>
            <person name="Pagani I."/>
            <person name="Ivanova N."/>
            <person name="Mavromatis K."/>
            <person name="Mikhailova N."/>
            <person name="Pati A."/>
            <person name="Tapia R."/>
            <person name="Han C."/>
            <person name="Goodwin L."/>
            <person name="Chen A."/>
            <person name="Palaniappan K."/>
            <person name="Hauser L."/>
            <person name="Brambilla E.M."/>
            <person name="Rohde M."/>
            <person name="Goker M."/>
            <person name="Detter J.C."/>
            <person name="Woyke T."/>
            <person name="Bristow J."/>
            <person name="Eisen J.A."/>
            <person name="Markowitz V."/>
            <person name="Hugenholtz P."/>
            <person name="Kyrpides N.C."/>
            <person name="Klenk H.P."/>
            <person name="Lapidus A."/>
        </authorList>
    </citation>
    <scope>NUCLEOTIDE SEQUENCE</scope>
    <source>
        <strain evidence="3 4">DSM 18011</strain>
    </source>
</reference>
<dbReference type="OrthoDB" id="1409865at2"/>
<evidence type="ECO:0000313" key="3">
    <source>
        <dbReference type="EMBL" id="EGJ72216.1"/>
    </source>
</evidence>
<dbReference type="Proteomes" id="UP000018439">
    <property type="component" value="Chromosome"/>
</dbReference>
<feature type="compositionally biased region" description="Basic and acidic residues" evidence="1">
    <location>
        <begin position="386"/>
        <end position="400"/>
    </location>
</feature>
<accession>F3ZSX5</accession>
<dbReference type="PROSITE" id="PS51257">
    <property type="entry name" value="PROKAR_LIPOPROTEIN"/>
    <property type="match status" value="1"/>
</dbReference>
<feature type="region of interest" description="Disordered" evidence="1">
    <location>
        <begin position="386"/>
        <end position="410"/>
    </location>
</feature>
<gene>
    <name evidence="3" type="ORF">Bcop_2042</name>
</gene>
<keyword evidence="2" id="KW-0732">Signal</keyword>
<keyword evidence="4" id="KW-1185">Reference proteome</keyword>
<dbReference type="eggNOG" id="ENOG502Z9BC">
    <property type="taxonomic scope" value="Bacteria"/>
</dbReference>
<dbReference type="HOGENOM" id="CLU_046268_1_0_10"/>
<dbReference type="STRING" id="679937.Bcop_2042"/>
<keyword evidence="3" id="KW-0449">Lipoprotein</keyword>
<sequence>MKQRQLLPLFLFTLLLAMVGCSDNDSNTEVTQSGHLVNTKVNLPEEFKQAKLYDTKISAFEINSRRTTSYDVELQENNLFIAHLKSGLYNLSFEAKAKLDGKERILKGYLENTTINKDTSIEFNVLPLPTERDFVIEEIFYTGSLYPNSKRGYLGDQYFKITNNSDETLYADGLTIAESGFATNMYQDITPNRMTEEFAVQALYAVPGSGKDHPVLPGESIIICDKAINHKEVNPNSFDFSNADFEWFDESSNPKIQDTDNPEVPNLDNIYSYTLTIWILNMQGNRAYAILRMGKDKETFLAENQKEYSFIYDTGDSQINIKRKAYFVPNEWIIDAVNVSTQDEHEWIVTDSSLDASYTYCGNDSNDPNRSGKSVRRKVAYQEADGRKVLQDTNNSKEDFIPTATPSVAE</sequence>